<protein>
    <submittedName>
        <fullName evidence="1">Uncharacterized protein</fullName>
    </submittedName>
</protein>
<name>A0A0J9UXZ3_FUSO4</name>
<proteinExistence type="predicted"/>
<evidence type="ECO:0000313" key="1">
    <source>
        <dbReference type="EMBL" id="KNB03461.1"/>
    </source>
</evidence>
<dbReference type="EMBL" id="DS231701">
    <property type="protein sequence ID" value="KNB03461.1"/>
    <property type="molecule type" value="Genomic_DNA"/>
</dbReference>
<sequence length="135" mass="14898">MELVEAASNKADNLMESYKLLFCFSAASIATSLHMLEPTVHGVCEISNAVKCRIIYPFVESVYSLHFAVTRPMGHLHAFTSLIPWSPVCSIGTLFGFVYASTSFRPMFAFLQWVDSIFACLLAKPTSSGRASLCF</sequence>
<evidence type="ECO:0000313" key="2">
    <source>
        <dbReference type="Proteomes" id="UP000009097"/>
    </source>
</evidence>
<dbReference type="AlphaFoldDB" id="A0A0J9UXZ3"/>
<reference evidence="1" key="1">
    <citation type="submission" date="2007-04" db="EMBL/GenBank/DDBJ databases">
        <authorList>
            <consortium name="The Broad Institute Genome Sequencing Platform"/>
            <person name="Birren B."/>
            <person name="Lander E."/>
            <person name="Galagan J."/>
            <person name="Nusbaum C."/>
            <person name="Devon K."/>
            <person name="Ma L.-J."/>
            <person name="Jaffe D."/>
            <person name="Butler J."/>
            <person name="Alvarez P."/>
            <person name="Gnerre S."/>
            <person name="Grabherr M."/>
            <person name="Kleber M."/>
            <person name="Mauceli E."/>
            <person name="Brockman W."/>
            <person name="MacCallum I.A."/>
            <person name="Young S."/>
            <person name="LaButti K."/>
            <person name="DeCaprio D."/>
            <person name="Crawford M."/>
            <person name="Koehrsen M."/>
            <person name="Engels R."/>
            <person name="Montgomery P."/>
            <person name="Pearson M."/>
            <person name="Howarth C."/>
            <person name="Larson L."/>
            <person name="White J."/>
            <person name="O'Leary S."/>
            <person name="Kodira C."/>
            <person name="Zeng Q."/>
            <person name="Yandava C."/>
            <person name="Alvarado L."/>
            <person name="Kistler C."/>
            <person name="Shim W.-B."/>
            <person name="Kang S."/>
            <person name="Woloshuk C."/>
        </authorList>
    </citation>
    <scope>NUCLEOTIDE SEQUENCE</scope>
    <source>
        <strain evidence="1">4287</strain>
    </source>
</reference>
<reference evidence="1" key="2">
    <citation type="journal article" date="2010" name="Nature">
        <title>Comparative genomics reveals mobile pathogenicity chromosomes in Fusarium.</title>
        <authorList>
            <person name="Ma L.J."/>
            <person name="van der Does H.C."/>
            <person name="Borkovich K.A."/>
            <person name="Coleman J.J."/>
            <person name="Daboussi M.J."/>
            <person name="Di Pietro A."/>
            <person name="Dufresne M."/>
            <person name="Freitag M."/>
            <person name="Grabherr M."/>
            <person name="Henrissat B."/>
            <person name="Houterman P.M."/>
            <person name="Kang S."/>
            <person name="Shim W.B."/>
            <person name="Woloshuk C."/>
            <person name="Xie X."/>
            <person name="Xu J.R."/>
            <person name="Antoniw J."/>
            <person name="Baker S.E."/>
            <person name="Bluhm B.H."/>
            <person name="Breakspear A."/>
            <person name="Brown D.W."/>
            <person name="Butchko R.A."/>
            <person name="Chapman S."/>
            <person name="Coulson R."/>
            <person name="Coutinho P.M."/>
            <person name="Danchin E.G."/>
            <person name="Diener A."/>
            <person name="Gale L.R."/>
            <person name="Gardiner D.M."/>
            <person name="Goff S."/>
            <person name="Hammond-Kosack K.E."/>
            <person name="Hilburn K."/>
            <person name="Hua-Van A."/>
            <person name="Jonkers W."/>
            <person name="Kazan K."/>
            <person name="Kodira C.D."/>
            <person name="Koehrsen M."/>
            <person name="Kumar L."/>
            <person name="Lee Y.H."/>
            <person name="Li L."/>
            <person name="Manners J.M."/>
            <person name="Miranda-Saavedra D."/>
            <person name="Mukherjee M."/>
            <person name="Park G."/>
            <person name="Park J."/>
            <person name="Park S.Y."/>
            <person name="Proctor R.H."/>
            <person name="Regev A."/>
            <person name="Ruiz-Roldan M.C."/>
            <person name="Sain D."/>
            <person name="Sakthikumar S."/>
            <person name="Sykes S."/>
            <person name="Schwartz D.C."/>
            <person name="Turgeon B.G."/>
            <person name="Wapinski I."/>
            <person name="Yoder O."/>
            <person name="Young S."/>
            <person name="Zeng Q."/>
            <person name="Zhou S."/>
            <person name="Galagan J."/>
            <person name="Cuomo C.A."/>
            <person name="Kistler H.C."/>
            <person name="Rep M."/>
        </authorList>
    </citation>
    <scope>NUCLEOTIDE SEQUENCE [LARGE SCALE GENOMIC DNA]</scope>
    <source>
        <strain evidence="1">4287</strain>
    </source>
</reference>
<dbReference type="GeneID" id="28959851"/>
<gene>
    <name evidence="1" type="ORF">FOXG_19145</name>
</gene>
<organism evidence="1 2">
    <name type="scientific">Fusarium oxysporum f. sp. lycopersici (strain 4287 / CBS 123668 / FGSC 9935 / NRRL 34936)</name>
    <name type="common">Fusarium vascular wilt of tomato</name>
    <dbReference type="NCBI Taxonomy" id="426428"/>
    <lineage>
        <taxon>Eukaryota</taxon>
        <taxon>Fungi</taxon>
        <taxon>Dikarya</taxon>
        <taxon>Ascomycota</taxon>
        <taxon>Pezizomycotina</taxon>
        <taxon>Sordariomycetes</taxon>
        <taxon>Hypocreomycetidae</taxon>
        <taxon>Hypocreales</taxon>
        <taxon>Nectriaceae</taxon>
        <taxon>Fusarium</taxon>
        <taxon>Fusarium oxysporum species complex</taxon>
    </lineage>
</organism>
<dbReference type="RefSeq" id="XP_018241506.1">
    <property type="nucleotide sequence ID" value="XM_018399327.1"/>
</dbReference>
<dbReference type="KEGG" id="fox:FOXG_19145"/>
<accession>A0A0J9UXZ3</accession>
<dbReference type="Proteomes" id="UP000009097">
    <property type="component" value="Unassembled WGS sequence"/>
</dbReference>
<dbReference type="VEuPathDB" id="FungiDB:FOXG_19145"/>